<evidence type="ECO:0000313" key="8">
    <source>
        <dbReference type="EMBL" id="TLX41428.1"/>
    </source>
</evidence>
<keyword evidence="3" id="KW-0479">Metal-binding</keyword>
<dbReference type="SUPFAM" id="SSF49482">
    <property type="entry name" value="Aromatic compound dioxygenase"/>
    <property type="match status" value="1"/>
</dbReference>
<evidence type="ECO:0000256" key="4">
    <source>
        <dbReference type="ARBA" id="ARBA00022964"/>
    </source>
</evidence>
<name>A0A6C1KAY1_XANAU</name>
<dbReference type="OrthoDB" id="9800887at2"/>
<dbReference type="InterPro" id="IPR039390">
    <property type="entry name" value="1_2-HQD/HQD"/>
</dbReference>
<evidence type="ECO:0000313" key="9">
    <source>
        <dbReference type="Proteomes" id="UP000305131"/>
    </source>
</evidence>
<dbReference type="EMBL" id="VAUP01000037">
    <property type="protein sequence ID" value="TLX41428.1"/>
    <property type="molecule type" value="Genomic_DNA"/>
</dbReference>
<evidence type="ECO:0000256" key="2">
    <source>
        <dbReference type="ARBA" id="ARBA00007825"/>
    </source>
</evidence>
<dbReference type="Proteomes" id="UP000305131">
    <property type="component" value="Unassembled WGS sequence"/>
</dbReference>
<keyword evidence="6" id="KW-0408">Iron</keyword>
<evidence type="ECO:0000259" key="7">
    <source>
        <dbReference type="PROSITE" id="PS00083"/>
    </source>
</evidence>
<organism evidence="8 9">
    <name type="scientific">Xanthobacter autotrophicus</name>
    <dbReference type="NCBI Taxonomy" id="280"/>
    <lineage>
        <taxon>Bacteria</taxon>
        <taxon>Pseudomonadati</taxon>
        <taxon>Pseudomonadota</taxon>
        <taxon>Alphaproteobacteria</taxon>
        <taxon>Hyphomicrobiales</taxon>
        <taxon>Xanthobacteraceae</taxon>
        <taxon>Xanthobacter</taxon>
    </lineage>
</organism>
<dbReference type="Gene3D" id="2.60.130.10">
    <property type="entry name" value="Aromatic compound dioxygenase"/>
    <property type="match status" value="1"/>
</dbReference>
<dbReference type="CDD" id="cd03461">
    <property type="entry name" value="1_2-HQD"/>
    <property type="match status" value="1"/>
</dbReference>
<comment type="caution">
    <text evidence="8">The sequence shown here is derived from an EMBL/GenBank/DDBJ whole genome shotgun (WGS) entry which is preliminary data.</text>
</comment>
<dbReference type="PANTHER" id="PTHR33711">
    <property type="entry name" value="DIOXYGENASE, PUTATIVE (AFU_ORTHOLOGUE AFUA_2G02910)-RELATED"/>
    <property type="match status" value="1"/>
</dbReference>
<dbReference type="InterPro" id="IPR050770">
    <property type="entry name" value="Intradiol_RC_Dioxygenase"/>
</dbReference>
<dbReference type="Pfam" id="PF04444">
    <property type="entry name" value="Dioxygenase_N"/>
    <property type="match status" value="1"/>
</dbReference>
<dbReference type="PANTHER" id="PTHR33711:SF7">
    <property type="entry name" value="INTRADIOL RING-CLEAVAGE DIOXYGENASES DOMAIN-CONTAINING PROTEIN-RELATED"/>
    <property type="match status" value="1"/>
</dbReference>
<evidence type="ECO:0000256" key="6">
    <source>
        <dbReference type="ARBA" id="ARBA00023004"/>
    </source>
</evidence>
<dbReference type="AlphaFoldDB" id="A0A6C1KAY1"/>
<evidence type="ECO:0000256" key="5">
    <source>
        <dbReference type="ARBA" id="ARBA00023002"/>
    </source>
</evidence>
<evidence type="ECO:0000256" key="1">
    <source>
        <dbReference type="ARBA" id="ARBA00001965"/>
    </source>
</evidence>
<dbReference type="InterPro" id="IPR015889">
    <property type="entry name" value="Intradiol_dOase_core"/>
</dbReference>
<keyword evidence="5" id="KW-0560">Oxidoreductase</keyword>
<evidence type="ECO:0000256" key="3">
    <source>
        <dbReference type="ARBA" id="ARBA00022723"/>
    </source>
</evidence>
<dbReference type="GO" id="GO:0008199">
    <property type="term" value="F:ferric iron binding"/>
    <property type="evidence" value="ECO:0007669"/>
    <property type="project" value="InterPro"/>
</dbReference>
<comment type="cofactor">
    <cofactor evidence="1">
        <name>Fe(3+)</name>
        <dbReference type="ChEBI" id="CHEBI:29034"/>
    </cofactor>
</comment>
<reference evidence="8 9" key="1">
    <citation type="submission" date="2019-05" db="EMBL/GenBank/DDBJ databases">
        <authorList>
            <person name="Zhou X."/>
        </authorList>
    </citation>
    <scope>NUCLEOTIDE SEQUENCE [LARGE SCALE GENOMIC DNA]</scope>
    <source>
        <strain evidence="8 9">DSM 432</strain>
    </source>
</reference>
<feature type="domain" description="Intradiol ring-cleavage dioxygenases" evidence="7">
    <location>
        <begin position="129"/>
        <end position="157"/>
    </location>
</feature>
<comment type="similarity">
    <text evidence="2">Belongs to the intradiol ring-cleavage dioxygenase family.</text>
</comment>
<dbReference type="GeneID" id="95775415"/>
<dbReference type="GO" id="GO:0009712">
    <property type="term" value="P:catechol-containing compound metabolic process"/>
    <property type="evidence" value="ECO:0007669"/>
    <property type="project" value="InterPro"/>
</dbReference>
<gene>
    <name evidence="8" type="ORF">FBQ73_18360</name>
</gene>
<dbReference type="GO" id="GO:0018576">
    <property type="term" value="F:catechol 1,2-dioxygenase activity"/>
    <property type="evidence" value="ECO:0007669"/>
    <property type="project" value="InterPro"/>
</dbReference>
<proteinExistence type="inferred from homology"/>
<dbReference type="InterPro" id="IPR007535">
    <property type="entry name" value="Catechol_dOase_N"/>
</dbReference>
<accession>A0A6C1KAY1</accession>
<dbReference type="RefSeq" id="WP_138400942.1">
    <property type="nucleotide sequence ID" value="NZ_JBAFVI010000006.1"/>
</dbReference>
<dbReference type="Pfam" id="PF00775">
    <property type="entry name" value="Dioxygenase_C"/>
    <property type="match status" value="1"/>
</dbReference>
<dbReference type="PROSITE" id="PS00083">
    <property type="entry name" value="INTRADIOL_DIOXYGENAS"/>
    <property type="match status" value="1"/>
</dbReference>
<dbReference type="InterPro" id="IPR000627">
    <property type="entry name" value="Intradiol_dOase_C"/>
</dbReference>
<protein>
    <submittedName>
        <fullName evidence="8">Hydroxyquinol 1,2-dioxygenase</fullName>
    </submittedName>
</protein>
<sequence length="295" mass="32339">MRNFDQFTITQAVFTRIANGQDRRVHEISSALVRHLHDFIREVRPTQEEWTEGIAFLTDVGHMCTQTRQEFILLSDTLGVSMLVDAINHDHKGVATESTVLGPFYVESPPEFACGADISGDLAGAPIFVSGSVATADGAALAGAIVDVWHSDEDGYYDVQSTVPDAGLAARARFRTDAAGRFHFWSIKPAAYPIPHDGPVGKMLEAQGRHPWRPAHVHFMIEAPGHERLVTHVFVAGDQYLDSDAVFGVKDSLIREFTPCAAGTAPDGRQMDRDYCHLHYDFRLLPAAQAASQAA</sequence>
<keyword evidence="4 8" id="KW-0223">Dioxygenase</keyword>